<dbReference type="GO" id="GO:0005886">
    <property type="term" value="C:plasma membrane"/>
    <property type="evidence" value="ECO:0007669"/>
    <property type="project" value="UniProtKB-SubCell"/>
</dbReference>
<dbReference type="InterPro" id="IPR000068">
    <property type="entry name" value="GPCR_3_Ca_sens_rcpt-rel"/>
</dbReference>
<protein>
    <recommendedName>
        <fullName evidence="11">Receptor ligand binding region domain-containing protein</fullName>
    </recommendedName>
</protein>
<reference evidence="12" key="1">
    <citation type="journal article" date="2022" name="bioRxiv">
        <title>Sequencing and chromosome-scale assembly of the giantPleurodeles waltlgenome.</title>
        <authorList>
            <person name="Brown T."/>
            <person name="Elewa A."/>
            <person name="Iarovenko S."/>
            <person name="Subramanian E."/>
            <person name="Araus A.J."/>
            <person name="Petzold A."/>
            <person name="Susuki M."/>
            <person name="Suzuki K.-i.T."/>
            <person name="Hayashi T."/>
            <person name="Toyoda A."/>
            <person name="Oliveira C."/>
            <person name="Osipova E."/>
            <person name="Leigh N.D."/>
            <person name="Simon A."/>
            <person name="Yun M.H."/>
        </authorList>
    </citation>
    <scope>NUCLEOTIDE SEQUENCE</scope>
    <source>
        <strain evidence="12">20211129_DDA</strain>
        <tissue evidence="12">Liver</tissue>
    </source>
</reference>
<comment type="subcellular location">
    <subcellularLocation>
        <location evidence="1">Cell membrane</location>
        <topology evidence="1">Multi-pass membrane protein</topology>
    </subcellularLocation>
</comment>
<comment type="caution">
    <text evidence="12">The sequence shown here is derived from an EMBL/GenBank/DDBJ whole genome shotgun (WGS) entry which is preliminary data.</text>
</comment>
<evidence type="ECO:0000256" key="6">
    <source>
        <dbReference type="ARBA" id="ARBA00023040"/>
    </source>
</evidence>
<organism evidence="12 13">
    <name type="scientific">Pleurodeles waltl</name>
    <name type="common">Iberian ribbed newt</name>
    <dbReference type="NCBI Taxonomy" id="8319"/>
    <lineage>
        <taxon>Eukaryota</taxon>
        <taxon>Metazoa</taxon>
        <taxon>Chordata</taxon>
        <taxon>Craniata</taxon>
        <taxon>Vertebrata</taxon>
        <taxon>Euteleostomi</taxon>
        <taxon>Amphibia</taxon>
        <taxon>Batrachia</taxon>
        <taxon>Caudata</taxon>
        <taxon>Salamandroidea</taxon>
        <taxon>Salamandridae</taxon>
        <taxon>Pleurodelinae</taxon>
        <taxon>Pleurodeles</taxon>
    </lineage>
</organism>
<keyword evidence="9" id="KW-0325">Glycoprotein</keyword>
<keyword evidence="7" id="KW-0472">Membrane</keyword>
<evidence type="ECO:0000256" key="7">
    <source>
        <dbReference type="ARBA" id="ARBA00023136"/>
    </source>
</evidence>
<feature type="domain" description="Receptor ligand binding region" evidence="11">
    <location>
        <begin position="18"/>
        <end position="386"/>
    </location>
</feature>
<dbReference type="FunFam" id="3.40.50.2300:FF:000016">
    <property type="entry name" value="Taste 1 receptor member 2"/>
    <property type="match status" value="1"/>
</dbReference>
<keyword evidence="4" id="KW-0732">Signal</keyword>
<evidence type="ECO:0000256" key="5">
    <source>
        <dbReference type="ARBA" id="ARBA00022989"/>
    </source>
</evidence>
<evidence type="ECO:0000256" key="8">
    <source>
        <dbReference type="ARBA" id="ARBA00023170"/>
    </source>
</evidence>
<dbReference type="SUPFAM" id="SSF53822">
    <property type="entry name" value="Periplasmic binding protein-like I"/>
    <property type="match status" value="1"/>
</dbReference>
<dbReference type="EMBL" id="JANPWB010000012">
    <property type="protein sequence ID" value="KAJ1121159.1"/>
    <property type="molecule type" value="Genomic_DNA"/>
</dbReference>
<dbReference type="GO" id="GO:0004930">
    <property type="term" value="F:G protein-coupled receptor activity"/>
    <property type="evidence" value="ECO:0007669"/>
    <property type="project" value="UniProtKB-KW"/>
</dbReference>
<gene>
    <name evidence="12" type="ORF">NDU88_009286</name>
</gene>
<evidence type="ECO:0000259" key="11">
    <source>
        <dbReference type="Pfam" id="PF01094"/>
    </source>
</evidence>
<evidence type="ECO:0000256" key="4">
    <source>
        <dbReference type="ARBA" id="ARBA00022729"/>
    </source>
</evidence>
<dbReference type="InterPro" id="IPR001828">
    <property type="entry name" value="ANF_lig-bd_rcpt"/>
</dbReference>
<keyword evidence="10" id="KW-0807">Transducer</keyword>
<keyword evidence="8" id="KW-0675">Receptor</keyword>
<evidence type="ECO:0000256" key="2">
    <source>
        <dbReference type="ARBA" id="ARBA00022475"/>
    </source>
</evidence>
<dbReference type="InterPro" id="IPR028082">
    <property type="entry name" value="Peripla_BP_I"/>
</dbReference>
<dbReference type="Pfam" id="PF01094">
    <property type="entry name" value="ANF_receptor"/>
    <property type="match status" value="1"/>
</dbReference>
<dbReference type="PANTHER" id="PTHR24061:SF599">
    <property type="entry name" value="G-PROTEIN COUPLED RECEPTORS FAMILY 3 PROFILE DOMAIN-CONTAINING PROTEIN"/>
    <property type="match status" value="1"/>
</dbReference>
<evidence type="ECO:0000256" key="1">
    <source>
        <dbReference type="ARBA" id="ARBA00004651"/>
    </source>
</evidence>
<keyword evidence="3" id="KW-0812">Transmembrane</keyword>
<keyword evidence="5" id="KW-1133">Transmembrane helix</keyword>
<dbReference type="InterPro" id="IPR000337">
    <property type="entry name" value="GPCR_3"/>
</dbReference>
<evidence type="ECO:0000313" key="13">
    <source>
        <dbReference type="Proteomes" id="UP001066276"/>
    </source>
</evidence>
<evidence type="ECO:0000256" key="9">
    <source>
        <dbReference type="ARBA" id="ARBA00023180"/>
    </source>
</evidence>
<sequence>MLLSFRLVIRYYRDVLGMVYAIEEINQTPSFLPNITLGFQIFDSCLSEVRAIRGTLELLSGRNSLIPGYRSPHHPALAGIIGETMSSLTVPMARIMGPLHYPQVSHSALLSILSDKHQFPSFLRTVPGSTIQNIALAQLMGHFGWTWVGMIVSDDELGLQGGQHVKKVIEENGGCVAFMEKIHLRYSKEKVLQVVDVIQTHSVKVIIVQSAEAYVKVLLETLYAYNVTGKIWVFSAYFVISPGIFADQAWKILNGSLGLTLYTDNMPGLEDFLYALQPSVNSDDIFTKLLWEQIFKCQWPHTNGSDTTPTVGKGEQLAYCSGIESLDKKTLSVFELSDLSYTYQSYLAVYAFAHALNSLMSCTPGQGPFNNGFCVDISGIQPWQVGKESTHPTLVTRFMYLKQFRA</sequence>
<evidence type="ECO:0000256" key="10">
    <source>
        <dbReference type="ARBA" id="ARBA00023224"/>
    </source>
</evidence>
<dbReference type="AlphaFoldDB" id="A0AAV7P2T7"/>
<dbReference type="PANTHER" id="PTHR24061">
    <property type="entry name" value="CALCIUM-SENSING RECEPTOR-RELATED"/>
    <property type="match status" value="1"/>
</dbReference>
<keyword evidence="2" id="KW-1003">Cell membrane</keyword>
<dbReference type="Proteomes" id="UP001066276">
    <property type="component" value="Chromosome 8"/>
</dbReference>
<accession>A0AAV7P2T7</accession>
<keyword evidence="13" id="KW-1185">Reference proteome</keyword>
<evidence type="ECO:0000313" key="12">
    <source>
        <dbReference type="EMBL" id="KAJ1121159.1"/>
    </source>
</evidence>
<name>A0AAV7P2T7_PLEWA</name>
<dbReference type="PRINTS" id="PR00248">
    <property type="entry name" value="GPCRMGR"/>
</dbReference>
<evidence type="ECO:0000256" key="3">
    <source>
        <dbReference type="ARBA" id="ARBA00022692"/>
    </source>
</evidence>
<proteinExistence type="predicted"/>
<dbReference type="Gene3D" id="3.40.50.2300">
    <property type="match status" value="2"/>
</dbReference>
<dbReference type="PRINTS" id="PR00592">
    <property type="entry name" value="CASENSINGR"/>
</dbReference>
<keyword evidence="6" id="KW-0297">G-protein coupled receptor</keyword>